<dbReference type="InterPro" id="IPR013984">
    <property type="entry name" value="Ald_Fedxn_OxRdtase_dom2"/>
</dbReference>
<dbReference type="GO" id="GO:0009055">
    <property type="term" value="F:electron transfer activity"/>
    <property type="evidence" value="ECO:0007669"/>
    <property type="project" value="InterPro"/>
</dbReference>
<dbReference type="Gene3D" id="1.10.599.10">
    <property type="entry name" value="Aldehyde Ferredoxin Oxidoreductase Protein, subunit A, domain 3"/>
    <property type="match status" value="1"/>
</dbReference>
<dbReference type="GO" id="GO:0016625">
    <property type="term" value="F:oxidoreductase activity, acting on the aldehyde or oxo group of donors, iron-sulfur protein as acceptor"/>
    <property type="evidence" value="ECO:0007669"/>
    <property type="project" value="InterPro"/>
</dbReference>
<dbReference type="SMART" id="SM00790">
    <property type="entry name" value="AFOR_N"/>
    <property type="match status" value="1"/>
</dbReference>
<keyword evidence="5" id="KW-0560">Oxidoreductase</keyword>
<dbReference type="Pfam" id="PF02730">
    <property type="entry name" value="AFOR_N"/>
    <property type="match status" value="1"/>
</dbReference>
<evidence type="ECO:0000256" key="3">
    <source>
        <dbReference type="ARBA" id="ARBA00022485"/>
    </source>
</evidence>
<dbReference type="Pfam" id="PF01314">
    <property type="entry name" value="AFOR_C"/>
    <property type="match status" value="1"/>
</dbReference>
<keyword evidence="7" id="KW-0411">Iron-sulfur</keyword>
<dbReference type="PANTHER" id="PTHR30038">
    <property type="entry name" value="ALDEHYDE FERREDOXIN OXIDOREDUCTASE"/>
    <property type="match status" value="1"/>
</dbReference>
<dbReference type="SUPFAM" id="SSF48310">
    <property type="entry name" value="Aldehyde ferredoxin oxidoreductase, C-terminal domains"/>
    <property type="match status" value="1"/>
</dbReference>
<dbReference type="Gene3D" id="3.60.9.10">
    <property type="entry name" value="Aldehyde ferredoxin oxidoreductase, N-terminal domain"/>
    <property type="match status" value="1"/>
</dbReference>
<dbReference type="InterPro" id="IPR051919">
    <property type="entry name" value="W-dependent_AOR"/>
</dbReference>
<dbReference type="EMBL" id="JACNJD010000075">
    <property type="protein sequence ID" value="MBC8176035.1"/>
    <property type="molecule type" value="Genomic_DNA"/>
</dbReference>
<gene>
    <name evidence="10" type="ORF">H8E19_01415</name>
</gene>
<evidence type="ECO:0000313" key="11">
    <source>
        <dbReference type="Proteomes" id="UP000650524"/>
    </source>
</evidence>
<evidence type="ECO:0000259" key="9">
    <source>
        <dbReference type="SMART" id="SM00790"/>
    </source>
</evidence>
<dbReference type="Gene3D" id="1.10.569.10">
    <property type="entry name" value="Aldehyde Ferredoxin Oxidoreductase Protein, subunit A, domain 2"/>
    <property type="match status" value="1"/>
</dbReference>
<dbReference type="InterPro" id="IPR036503">
    <property type="entry name" value="Ald_Fedxn_OxRdtase_N_sf"/>
</dbReference>
<feature type="domain" description="Aldehyde ferredoxin oxidoreductase N-terminal" evidence="9">
    <location>
        <begin position="1"/>
        <end position="219"/>
    </location>
</feature>
<evidence type="ECO:0000256" key="4">
    <source>
        <dbReference type="ARBA" id="ARBA00022723"/>
    </source>
</evidence>
<dbReference type="InterPro" id="IPR013983">
    <property type="entry name" value="Ald_Fedxn_OxRdtase_N"/>
</dbReference>
<evidence type="ECO:0000256" key="8">
    <source>
        <dbReference type="ARBA" id="ARBA00049934"/>
    </source>
</evidence>
<evidence type="ECO:0000256" key="7">
    <source>
        <dbReference type="ARBA" id="ARBA00023014"/>
    </source>
</evidence>
<comment type="caution">
    <text evidence="10">The sequence shown here is derived from an EMBL/GenBank/DDBJ whole genome shotgun (WGS) entry which is preliminary data.</text>
</comment>
<sequence>QILRVDLTSPTISTSTLSPDFKTKYTGGRGYALKLIWDETSENTHYDSPENLLVMASGPLGNEPRFPGSGKFIVGTISPLTDTFIDSNVGGHFAPLLKVAGFDALAVSGISQKDVVLMVDADQGQIRLIEAPTFGDQIDNGALSYGEALLRHFNNGKLSEDVTAVSTGIGASNTRYGILNSLFYDSRRKRVRSKQAGRGGTGTVMRHKGLRAVIVRSGMHKVGGNNPADENEVKRAGASLKKVISQVDPKQFRLRSWGTPILIEYMDKYHILPVKNYQYGQHPDTKAIFADVFFDRFLSKKLPDGCYKGCNLACAKGAENVTLRYGPRAGTKVGVDGPEYETAGAVTCMGIFDPGFIMEYNWYCDEYGLDTISMGVTASFLMECFQRGYLSKDEVGYELLWGDMECASRLIHETAIGEGFGKICSLGVLRAKEWVAERYSKKSGKPYTEIIGELGKFAMEVKGLEFSMYITKESLAQQGGYGFALKGPQHDEAWLIFIDQVYNELPTFKMKAEALKWFPLIRTWFNAVGLCKLPWIDVRHPEAANTDNPAKNLPTFEYYVRYLNATTGSNKTLQDVLDDSERLHLLQKLINLRHGKGTRESDQIPLRAMGPVFFNEYETRTDYYDRWLMDQMGNEKIPDDAESRHALILKLRQEAYDKLCDAVYEAKGYTKNAIPLLETVESFDLLDEQAQSLLAMFGIQRRELSN</sequence>
<dbReference type="Proteomes" id="UP000650524">
    <property type="component" value="Unassembled WGS sequence"/>
</dbReference>
<keyword evidence="4" id="KW-0479">Metal-binding</keyword>
<dbReference type="InterPro" id="IPR001203">
    <property type="entry name" value="OxRdtase_Ald_Fedxn_C"/>
</dbReference>
<feature type="non-terminal residue" evidence="10">
    <location>
        <position position="1"/>
    </location>
</feature>
<dbReference type="GO" id="GO:0046872">
    <property type="term" value="F:metal ion binding"/>
    <property type="evidence" value="ECO:0007669"/>
    <property type="project" value="UniProtKB-KW"/>
</dbReference>
<evidence type="ECO:0000256" key="2">
    <source>
        <dbReference type="ARBA" id="ARBA00011032"/>
    </source>
</evidence>
<keyword evidence="3" id="KW-0004">4Fe-4S</keyword>
<comment type="cofactor">
    <cofactor evidence="8">
        <name>tungstopterin</name>
        <dbReference type="ChEBI" id="CHEBI:30402"/>
    </cofactor>
</comment>
<keyword evidence="6" id="KW-0408">Iron</keyword>
<dbReference type="GO" id="GO:0051539">
    <property type="term" value="F:4 iron, 4 sulfur cluster binding"/>
    <property type="evidence" value="ECO:0007669"/>
    <property type="project" value="UniProtKB-KW"/>
</dbReference>
<name>A0A8J6MWZ1_9DELT</name>
<dbReference type="AlphaFoldDB" id="A0A8J6MWZ1"/>
<comment type="cofactor">
    <cofactor evidence="1">
        <name>[4Fe-4S] cluster</name>
        <dbReference type="ChEBI" id="CHEBI:49883"/>
    </cofactor>
</comment>
<reference evidence="10 11" key="1">
    <citation type="submission" date="2020-08" db="EMBL/GenBank/DDBJ databases">
        <title>Bridging the membrane lipid divide: bacteria of the FCB group superphylum have the potential to synthesize archaeal ether lipids.</title>
        <authorList>
            <person name="Villanueva L."/>
            <person name="Von Meijenfeldt F.A.B."/>
            <person name="Westbye A.B."/>
            <person name="Yadav S."/>
            <person name="Hopmans E.C."/>
            <person name="Dutilh B.E."/>
            <person name="Sinninghe Damste J.S."/>
        </authorList>
    </citation>
    <scope>NUCLEOTIDE SEQUENCE [LARGE SCALE GENOMIC DNA]</scope>
    <source>
        <strain evidence="10">NIOZ-UU27</strain>
    </source>
</reference>
<dbReference type="InterPro" id="IPR013985">
    <property type="entry name" value="Ald_Fedxn_OxRdtase_dom3"/>
</dbReference>
<dbReference type="InterPro" id="IPR036021">
    <property type="entry name" value="Tungsten_al_ferr_oxy-like_C"/>
</dbReference>
<dbReference type="SUPFAM" id="SSF56228">
    <property type="entry name" value="Aldehyde ferredoxin oxidoreductase, N-terminal domain"/>
    <property type="match status" value="1"/>
</dbReference>
<evidence type="ECO:0000256" key="1">
    <source>
        <dbReference type="ARBA" id="ARBA00001966"/>
    </source>
</evidence>
<comment type="similarity">
    <text evidence="2">Belongs to the AOR/FOR family.</text>
</comment>
<evidence type="ECO:0000256" key="5">
    <source>
        <dbReference type="ARBA" id="ARBA00023002"/>
    </source>
</evidence>
<accession>A0A8J6MWZ1</accession>
<evidence type="ECO:0000313" key="10">
    <source>
        <dbReference type="EMBL" id="MBC8176035.1"/>
    </source>
</evidence>
<evidence type="ECO:0000256" key="6">
    <source>
        <dbReference type="ARBA" id="ARBA00023004"/>
    </source>
</evidence>
<proteinExistence type="inferred from homology"/>
<protein>
    <submittedName>
        <fullName evidence="10">Aldehyde:ferredoxin oxidoreductase</fullName>
    </submittedName>
</protein>
<organism evidence="10 11">
    <name type="scientific">Candidatus Desulfacyla euxinica</name>
    <dbReference type="NCBI Taxonomy" id="2841693"/>
    <lineage>
        <taxon>Bacteria</taxon>
        <taxon>Deltaproteobacteria</taxon>
        <taxon>Candidatus Desulfacyla</taxon>
    </lineage>
</organism>
<dbReference type="PANTHER" id="PTHR30038:SF7">
    <property type="entry name" value="TUNGSTEN-CONTAINING GLYCERALDEHYDE-3-PHOSPHATE:FERREDOXIN OXIDOREDUCTASE"/>
    <property type="match status" value="1"/>
</dbReference>